<feature type="region of interest" description="Disordered" evidence="1">
    <location>
        <begin position="412"/>
        <end position="435"/>
    </location>
</feature>
<organism evidence="4 5">
    <name type="scientific">Athelia psychrophila</name>
    <dbReference type="NCBI Taxonomy" id="1759441"/>
    <lineage>
        <taxon>Eukaryota</taxon>
        <taxon>Fungi</taxon>
        <taxon>Dikarya</taxon>
        <taxon>Basidiomycota</taxon>
        <taxon>Agaricomycotina</taxon>
        <taxon>Agaricomycetes</taxon>
        <taxon>Agaricomycetidae</taxon>
        <taxon>Atheliales</taxon>
        <taxon>Atheliaceae</taxon>
        <taxon>Athelia</taxon>
    </lineage>
</organism>
<feature type="region of interest" description="Disordered" evidence="1">
    <location>
        <begin position="48"/>
        <end position="104"/>
    </location>
</feature>
<dbReference type="OrthoDB" id="3219854at2759"/>
<keyword evidence="5" id="KW-1185">Reference proteome</keyword>
<dbReference type="Pfam" id="PF20153">
    <property type="entry name" value="DUF6535"/>
    <property type="match status" value="1"/>
</dbReference>
<gene>
    <name evidence="4" type="ORF">FIBSPDRAFT_1036077</name>
</gene>
<feature type="domain" description="DUF6535" evidence="3">
    <location>
        <begin position="142"/>
        <end position="303"/>
    </location>
</feature>
<reference evidence="4 5" key="1">
    <citation type="journal article" date="2016" name="Mol. Biol. Evol.">
        <title>Comparative Genomics of Early-Diverging Mushroom-Forming Fungi Provides Insights into the Origins of Lignocellulose Decay Capabilities.</title>
        <authorList>
            <person name="Nagy L.G."/>
            <person name="Riley R."/>
            <person name="Tritt A."/>
            <person name="Adam C."/>
            <person name="Daum C."/>
            <person name="Floudas D."/>
            <person name="Sun H."/>
            <person name="Yadav J.S."/>
            <person name="Pangilinan J."/>
            <person name="Larsson K.H."/>
            <person name="Matsuura K."/>
            <person name="Barry K."/>
            <person name="Labutti K."/>
            <person name="Kuo R."/>
            <person name="Ohm R.A."/>
            <person name="Bhattacharya S.S."/>
            <person name="Shirouzu T."/>
            <person name="Yoshinaga Y."/>
            <person name="Martin F.M."/>
            <person name="Grigoriev I.V."/>
            <person name="Hibbett D.S."/>
        </authorList>
    </citation>
    <scope>NUCLEOTIDE SEQUENCE [LARGE SCALE GENOMIC DNA]</scope>
    <source>
        <strain evidence="4 5">CBS 109695</strain>
    </source>
</reference>
<evidence type="ECO:0000313" key="5">
    <source>
        <dbReference type="Proteomes" id="UP000076532"/>
    </source>
</evidence>
<evidence type="ECO:0000259" key="3">
    <source>
        <dbReference type="Pfam" id="PF20153"/>
    </source>
</evidence>
<feature type="region of interest" description="Disordered" evidence="1">
    <location>
        <begin position="1"/>
        <end position="26"/>
    </location>
</feature>
<feature type="transmembrane region" description="Helical" evidence="2">
    <location>
        <begin position="308"/>
        <end position="332"/>
    </location>
</feature>
<sequence>MIPLAMDSTDSSMFRDPESLTHTRRGTRTIRRTLQTIKETVGLQYLEDTTGPTVMGGAISDEPEQGYSLPPSPTSTRDTRRPPIRRSTHFRRSSSSPENSVDHSRYFPRRSFSRLVSMTNQIFVNANVPSDDRDSNALKDIWKIYAHEAMEFDRHRINNLHKSLDVRLIFSGIFSAIVTPFIAESYKFLQKDNPDDPTPSPFGPGGWKVRVNAMWFGSLVMSLVAALFSIHCKQWLDGYGVELVFAGSANGSSEELVNACRLRQYRYQGMQKYCIPEIIGLQPILLYMSLVFFCIGLVDFLWHLDQAIAIFISIICAVVVIVYGATTIIPCFTTRSPFKTALSDMLGDLWRGLRQGTSPKGLMEQEEKLDVHELGDELDANSLDWLMEHTQSEYVYQEALRAEREYRRCKSGAPVSASLGTTPGTPGNGHPSFGI</sequence>
<feature type="transmembrane region" description="Helical" evidence="2">
    <location>
        <begin position="284"/>
        <end position="302"/>
    </location>
</feature>
<feature type="transmembrane region" description="Helical" evidence="2">
    <location>
        <begin position="164"/>
        <end position="183"/>
    </location>
</feature>
<dbReference type="InterPro" id="IPR045338">
    <property type="entry name" value="DUF6535"/>
</dbReference>
<keyword evidence="2" id="KW-1133">Transmembrane helix</keyword>
<proteinExistence type="predicted"/>
<name>A0A166W9R1_9AGAM</name>
<dbReference type="EMBL" id="KV417482">
    <property type="protein sequence ID" value="KZP33533.1"/>
    <property type="molecule type" value="Genomic_DNA"/>
</dbReference>
<evidence type="ECO:0000256" key="1">
    <source>
        <dbReference type="SAM" id="MobiDB-lite"/>
    </source>
</evidence>
<feature type="compositionally biased region" description="Low complexity" evidence="1">
    <location>
        <begin position="420"/>
        <end position="435"/>
    </location>
</feature>
<keyword evidence="2" id="KW-0472">Membrane</keyword>
<accession>A0A166W9R1</accession>
<evidence type="ECO:0000256" key="2">
    <source>
        <dbReference type="SAM" id="Phobius"/>
    </source>
</evidence>
<dbReference type="Proteomes" id="UP000076532">
    <property type="component" value="Unassembled WGS sequence"/>
</dbReference>
<evidence type="ECO:0000313" key="4">
    <source>
        <dbReference type="EMBL" id="KZP33533.1"/>
    </source>
</evidence>
<keyword evidence="2" id="KW-0812">Transmembrane</keyword>
<dbReference type="AlphaFoldDB" id="A0A166W9R1"/>
<feature type="transmembrane region" description="Helical" evidence="2">
    <location>
        <begin position="213"/>
        <end position="230"/>
    </location>
</feature>
<protein>
    <recommendedName>
        <fullName evidence="3">DUF6535 domain-containing protein</fullName>
    </recommendedName>
</protein>
<feature type="compositionally biased region" description="Basic residues" evidence="1">
    <location>
        <begin position="82"/>
        <end position="92"/>
    </location>
</feature>